<gene>
    <name evidence="4" type="ORF">EDD80_11025</name>
</gene>
<dbReference type="Proteomes" id="UP000295807">
    <property type="component" value="Unassembled WGS sequence"/>
</dbReference>
<accession>A0A4R3KN25</accession>
<feature type="domain" description="DUF5126" evidence="3">
    <location>
        <begin position="124"/>
        <end position="226"/>
    </location>
</feature>
<dbReference type="Pfam" id="PF17166">
    <property type="entry name" value="DUF5126"/>
    <property type="match status" value="1"/>
</dbReference>
<dbReference type="InterPro" id="IPR033431">
    <property type="entry name" value="DUF5126"/>
</dbReference>
<dbReference type="Gene3D" id="2.60.120.260">
    <property type="entry name" value="Galactose-binding domain-like"/>
    <property type="match status" value="1"/>
</dbReference>
<dbReference type="SUPFAM" id="SSF49785">
    <property type="entry name" value="Galactose-binding domain-like"/>
    <property type="match status" value="1"/>
</dbReference>
<evidence type="ECO:0000259" key="3">
    <source>
        <dbReference type="Pfam" id="PF17166"/>
    </source>
</evidence>
<evidence type="ECO:0000259" key="1">
    <source>
        <dbReference type="Pfam" id="PF16323"/>
    </source>
</evidence>
<evidence type="ECO:0000313" key="5">
    <source>
        <dbReference type="Proteomes" id="UP000295807"/>
    </source>
</evidence>
<dbReference type="AlphaFoldDB" id="A0A4R3KN25"/>
<dbReference type="PROSITE" id="PS51257">
    <property type="entry name" value="PROKAR_LIPOPROTEIN"/>
    <property type="match status" value="1"/>
</dbReference>
<proteinExistence type="predicted"/>
<feature type="domain" description="DUF4959" evidence="1">
    <location>
        <begin position="19"/>
        <end position="123"/>
    </location>
</feature>
<sequence length="395" mass="44151">MNTNKVFLGFLGMLMIVSACKKDQHKMTPLDNDGAAPAAISNVEVENLPGAARISYTLPDDEDLLYVVAECETENGIKEGKASLFGNGLLLDGFGDTRERKVTLYAVDRGENKSEPVTVNIQPLTPPMQMIRNSVEVNEDFGGVKINFKNELEAPVVINILTPDSVGEWSEVETWYTSQEEGAFSIRGFEAKKRKFAIYVRDQWENLSDTLIVEKVPLFEEELDKSNFSQYNLHSDASAGYGWVMTRMWDGSVDEPNGFHTAPGSTFPHHYTFDLGGVYQLSRYTMWQRGLISGTDFLYAHGNPRQWEIWGATDPASDGSWDGWTKLADCESIKPSGSPIGTVTNEDREYAMRGHEFLIPLEAPAVRYIRLKIINTWGGASYSHVMELSFWGAGQ</sequence>
<dbReference type="Pfam" id="PF16323">
    <property type="entry name" value="DUF4959"/>
    <property type="match status" value="1"/>
</dbReference>
<dbReference type="InterPro" id="IPR032164">
    <property type="entry name" value="DUF5000"/>
</dbReference>
<dbReference type="RefSeq" id="WP_158640576.1">
    <property type="nucleotide sequence ID" value="NZ_CP042432.1"/>
</dbReference>
<dbReference type="Pfam" id="PF16391">
    <property type="entry name" value="DUF5000"/>
    <property type="match status" value="1"/>
</dbReference>
<keyword evidence="5" id="KW-1185">Reference proteome</keyword>
<evidence type="ECO:0000259" key="2">
    <source>
        <dbReference type="Pfam" id="PF16391"/>
    </source>
</evidence>
<name>A0A4R3KN25_9SPHI</name>
<comment type="caution">
    <text evidence="4">The sequence shown here is derived from an EMBL/GenBank/DDBJ whole genome shotgun (WGS) entry which is preliminary data.</text>
</comment>
<feature type="domain" description="DUF5000" evidence="2">
    <location>
        <begin position="249"/>
        <end position="392"/>
    </location>
</feature>
<dbReference type="InterPro" id="IPR008979">
    <property type="entry name" value="Galactose-bd-like_sf"/>
</dbReference>
<organism evidence="4 5">
    <name type="scientific">Anseongella ginsenosidimutans</name>
    <dbReference type="NCBI Taxonomy" id="496056"/>
    <lineage>
        <taxon>Bacteria</taxon>
        <taxon>Pseudomonadati</taxon>
        <taxon>Bacteroidota</taxon>
        <taxon>Sphingobacteriia</taxon>
        <taxon>Sphingobacteriales</taxon>
        <taxon>Sphingobacteriaceae</taxon>
        <taxon>Anseongella</taxon>
    </lineage>
</organism>
<dbReference type="EMBL" id="SMAD01000010">
    <property type="protein sequence ID" value="TCS85827.1"/>
    <property type="molecule type" value="Genomic_DNA"/>
</dbReference>
<dbReference type="InterPro" id="IPR032527">
    <property type="entry name" value="DUF4959"/>
</dbReference>
<reference evidence="4 5" key="1">
    <citation type="submission" date="2019-03" db="EMBL/GenBank/DDBJ databases">
        <title>Genomic Encyclopedia of Type Strains, Phase IV (KMG-IV): sequencing the most valuable type-strain genomes for metagenomic binning, comparative biology and taxonomic classification.</title>
        <authorList>
            <person name="Goeker M."/>
        </authorList>
    </citation>
    <scope>NUCLEOTIDE SEQUENCE [LARGE SCALE GENOMIC DNA]</scope>
    <source>
        <strain evidence="4 5">DSM 21100</strain>
    </source>
</reference>
<evidence type="ECO:0000313" key="4">
    <source>
        <dbReference type="EMBL" id="TCS85827.1"/>
    </source>
</evidence>
<protein>
    <submittedName>
        <fullName evidence="4">Uncharacterized protein DUF4959</fullName>
    </submittedName>
</protein>